<dbReference type="RefSeq" id="WP_345244884.1">
    <property type="nucleotide sequence ID" value="NZ_BAABHD010000030.1"/>
</dbReference>
<gene>
    <name evidence="5" type="ORF">GCM10023189_32130</name>
</gene>
<evidence type="ECO:0000256" key="2">
    <source>
        <dbReference type="ARBA" id="ARBA00022840"/>
    </source>
</evidence>
<dbReference type="PANTHER" id="PTHR32309">
    <property type="entry name" value="TYROSINE-PROTEIN KINASE"/>
    <property type="match status" value="1"/>
</dbReference>
<comment type="caution">
    <text evidence="5">The sequence shown here is derived from an EMBL/GenBank/DDBJ whole genome shotgun (WGS) entry which is preliminary data.</text>
</comment>
<dbReference type="GO" id="GO:0016301">
    <property type="term" value="F:kinase activity"/>
    <property type="evidence" value="ECO:0007669"/>
    <property type="project" value="UniProtKB-KW"/>
</dbReference>
<dbReference type="EMBL" id="BAABHD010000030">
    <property type="protein sequence ID" value="GAA4459019.1"/>
    <property type="molecule type" value="Genomic_DNA"/>
</dbReference>
<feature type="transmembrane region" description="Helical" evidence="3">
    <location>
        <begin position="32"/>
        <end position="53"/>
    </location>
</feature>
<keyword evidence="2" id="KW-0067">ATP-binding</keyword>
<evidence type="ECO:0000313" key="5">
    <source>
        <dbReference type="EMBL" id="GAA4459019.1"/>
    </source>
</evidence>
<evidence type="ECO:0000259" key="4">
    <source>
        <dbReference type="Pfam" id="PF13807"/>
    </source>
</evidence>
<organism evidence="5 6">
    <name type="scientific">Nibrella saemangeumensis</name>
    <dbReference type="NCBI Taxonomy" id="1084526"/>
    <lineage>
        <taxon>Bacteria</taxon>
        <taxon>Pseudomonadati</taxon>
        <taxon>Bacteroidota</taxon>
        <taxon>Cytophagia</taxon>
        <taxon>Cytophagales</taxon>
        <taxon>Spirosomataceae</taxon>
        <taxon>Nibrella</taxon>
    </lineage>
</organism>
<evidence type="ECO:0000256" key="3">
    <source>
        <dbReference type="SAM" id="Phobius"/>
    </source>
</evidence>
<dbReference type="Pfam" id="PF13807">
    <property type="entry name" value="GNVR"/>
    <property type="match status" value="1"/>
</dbReference>
<dbReference type="NCBIfam" id="TIGR01007">
    <property type="entry name" value="eps_fam"/>
    <property type="match status" value="1"/>
</dbReference>
<dbReference type="SUPFAM" id="SSF52540">
    <property type="entry name" value="P-loop containing nucleoside triphosphate hydrolases"/>
    <property type="match status" value="1"/>
</dbReference>
<name>A0ABP8N1W0_9BACT</name>
<keyword evidence="5" id="KW-0808">Transferase</keyword>
<keyword evidence="3" id="KW-1133">Transmembrane helix</keyword>
<reference evidence="6" key="1">
    <citation type="journal article" date="2019" name="Int. J. Syst. Evol. Microbiol.">
        <title>The Global Catalogue of Microorganisms (GCM) 10K type strain sequencing project: providing services to taxonomists for standard genome sequencing and annotation.</title>
        <authorList>
            <consortium name="The Broad Institute Genomics Platform"/>
            <consortium name="The Broad Institute Genome Sequencing Center for Infectious Disease"/>
            <person name="Wu L."/>
            <person name="Ma J."/>
        </authorList>
    </citation>
    <scope>NUCLEOTIDE SEQUENCE [LARGE SCALE GENOMIC DNA]</scope>
    <source>
        <strain evidence="6">JCM 17927</strain>
    </source>
</reference>
<dbReference type="CDD" id="cd05387">
    <property type="entry name" value="BY-kinase"/>
    <property type="match status" value="1"/>
</dbReference>
<keyword evidence="6" id="KW-1185">Reference proteome</keyword>
<evidence type="ECO:0000313" key="6">
    <source>
        <dbReference type="Proteomes" id="UP001501175"/>
    </source>
</evidence>
<keyword evidence="1" id="KW-0547">Nucleotide-binding</keyword>
<dbReference type="PANTHER" id="PTHR32309:SF13">
    <property type="entry name" value="FERRIC ENTEROBACTIN TRANSPORT PROTEIN FEPE"/>
    <property type="match status" value="1"/>
</dbReference>
<evidence type="ECO:0000256" key="1">
    <source>
        <dbReference type="ARBA" id="ARBA00022741"/>
    </source>
</evidence>
<protein>
    <submittedName>
        <fullName evidence="5">Tyrosine-protein kinase</fullName>
    </submittedName>
</protein>
<feature type="transmembrane region" description="Helical" evidence="3">
    <location>
        <begin position="488"/>
        <end position="506"/>
    </location>
</feature>
<dbReference type="Proteomes" id="UP001501175">
    <property type="component" value="Unassembled WGS sequence"/>
</dbReference>
<feature type="domain" description="Tyrosine-protein kinase G-rich" evidence="4">
    <location>
        <begin position="431"/>
        <end position="508"/>
    </location>
</feature>
<dbReference type="Gene3D" id="3.40.50.300">
    <property type="entry name" value="P-loop containing nucleotide triphosphate hydrolases"/>
    <property type="match status" value="1"/>
</dbReference>
<sequence length="776" mass="87770">MSTNNYPYTQYQVYDLDDTINVRTIVMRYLKYWPWFVLSLVTALTAAYVYLLYQPPIYKVQAELLIKDEMKGMYGRSVMEELDNFAPKKVVENEVLVLKTYSLMDKVVNRLGLDVHYYQPTRFRDQEIYDASPIRLLVEKPLPSLYSTLLTVSFTNTNTIRINDVTYPVNQSILTPYGKLRIFTRQSISAKIEPIKIWVMPRASAVNSYVGRLNVEPANKTATVLVLSLEDEVPEKGQAVLNQLIEEYNQAAVVDKNRVASNTLKFIEDRLGLISGELSSVEKDVELFKSREGISDLGQQSNAFLQTIQRNDQKLNEVDIQLSSLSDIERYIHSRGDGQGITPATLGVSDPLLLGLLTKLTDLELQRSQLARTTHENNPILLSLDTQISNTKKSISENIQTMKQVLTSNRQQLTAVSRHLEGQIRSIPKKERALLDITRQQSIKNNLYTYLLQKREETALSYASAVSDSRVIDIPRAIGPIKPVRRNIFAVFGLFGLLFPIGLLTLRNVIKNRVLQRSDVEDVTQVPILGEIVENKSKEAMVVMPRSRSVIAEQIRTLRTNLQFLRSNEDTSQVLLFTSSISGEGKSFLSMNLGASLALVDQPTVILEMDLRKPKLHTSLGMHNNLGISNYLIGEATLDEILQPVGSYDNYWIITSGPIPPNPAELLANTRLQKLITELRERFAYVIIDSPPIGLVTDAQLIAKYADATLFMVRHDHTPKNCLKMIDLLYKEQRFQKLTVILNGVGGGDSYYYSSNYGYYNDGPEVGSKKSLLKKR</sequence>
<proteinExistence type="predicted"/>
<keyword evidence="5" id="KW-0418">Kinase</keyword>
<accession>A0ABP8N1W0</accession>
<dbReference type="InterPro" id="IPR032807">
    <property type="entry name" value="GNVR"/>
</dbReference>
<keyword evidence="3" id="KW-0812">Transmembrane</keyword>
<dbReference type="InterPro" id="IPR005702">
    <property type="entry name" value="Wzc-like_C"/>
</dbReference>
<keyword evidence="3" id="KW-0472">Membrane</keyword>
<dbReference type="InterPro" id="IPR027417">
    <property type="entry name" value="P-loop_NTPase"/>
</dbReference>
<dbReference type="InterPro" id="IPR050445">
    <property type="entry name" value="Bact_polysacc_biosynth/exp"/>
</dbReference>